<dbReference type="InterPro" id="IPR036691">
    <property type="entry name" value="Endo/exonu/phosph_ase_sf"/>
</dbReference>
<dbReference type="Ensembl" id="ENSGWIT00000022224.1">
    <property type="protein sequence ID" value="ENSGWIP00000020216.1"/>
    <property type="gene ID" value="ENSGWIG00000010975.1"/>
</dbReference>
<keyword evidence="3" id="KW-1185">Reference proteome</keyword>
<dbReference type="AlphaFoldDB" id="A0A8C5G7N9"/>
<name>A0A8C5G7N9_GOUWI</name>
<proteinExistence type="predicted"/>
<feature type="domain" description="Reverse transcriptase" evidence="1">
    <location>
        <begin position="377"/>
        <end position="649"/>
    </location>
</feature>
<evidence type="ECO:0000259" key="1">
    <source>
        <dbReference type="PROSITE" id="PS50878"/>
    </source>
</evidence>
<organism evidence="2 3">
    <name type="scientific">Gouania willdenowi</name>
    <name type="common">Blunt-snouted clingfish</name>
    <name type="synonym">Lepadogaster willdenowi</name>
    <dbReference type="NCBI Taxonomy" id="441366"/>
    <lineage>
        <taxon>Eukaryota</taxon>
        <taxon>Metazoa</taxon>
        <taxon>Chordata</taxon>
        <taxon>Craniata</taxon>
        <taxon>Vertebrata</taxon>
        <taxon>Euteleostomi</taxon>
        <taxon>Actinopterygii</taxon>
        <taxon>Neopterygii</taxon>
        <taxon>Teleostei</taxon>
        <taxon>Neoteleostei</taxon>
        <taxon>Acanthomorphata</taxon>
        <taxon>Ovalentaria</taxon>
        <taxon>Blenniimorphae</taxon>
        <taxon>Blenniiformes</taxon>
        <taxon>Gobiesocoidei</taxon>
        <taxon>Gobiesocidae</taxon>
        <taxon>Gobiesocinae</taxon>
        <taxon>Gouania</taxon>
    </lineage>
</organism>
<dbReference type="PANTHER" id="PTHR31635">
    <property type="entry name" value="REVERSE TRANSCRIPTASE DOMAIN-CONTAINING PROTEIN-RELATED"/>
    <property type="match status" value="1"/>
</dbReference>
<protein>
    <recommendedName>
        <fullName evidence="1">Reverse transcriptase domain-containing protein</fullName>
    </recommendedName>
</protein>
<dbReference type="PANTHER" id="PTHR31635:SF196">
    <property type="entry name" value="REVERSE TRANSCRIPTASE DOMAIN-CONTAINING PROTEIN-RELATED"/>
    <property type="match status" value="1"/>
</dbReference>
<evidence type="ECO:0000313" key="2">
    <source>
        <dbReference type="Ensembl" id="ENSGWIP00000020216.1"/>
    </source>
</evidence>
<reference evidence="2" key="2">
    <citation type="submission" date="2025-08" db="UniProtKB">
        <authorList>
            <consortium name="Ensembl"/>
        </authorList>
    </citation>
    <scope>IDENTIFICATION</scope>
</reference>
<dbReference type="CDD" id="cd01650">
    <property type="entry name" value="RT_nLTR_like"/>
    <property type="match status" value="1"/>
</dbReference>
<accession>A0A8C5G7N9</accession>
<dbReference type="PROSITE" id="PS50878">
    <property type="entry name" value="RT_POL"/>
    <property type="match status" value="1"/>
</dbReference>
<dbReference type="Proteomes" id="UP000694680">
    <property type="component" value="Chromosome 15"/>
</dbReference>
<dbReference type="InterPro" id="IPR000477">
    <property type="entry name" value="RT_dom"/>
</dbReference>
<sequence>MNTLFEKLPSLNDSLLIFAGDINCTINPQLDRSNPGPAHSQMAKSLSSFMSSGGYIDPWRFRNPTGRQYSFFSHVHQTFSRIDYFFVDAKLMPKVSDVGYHPITISDHAPVSLDVQILPSLNYSSHWRFNTSLLSDGKFCELISNAIDDFISFNQCESQPIPMALLWESLKAYLRGQIISYSAHVKKIRMLKIQTLLTELKSLDQQLAVIQTTDLFRRRVAIQTELDLITTNEAERLLLHSRCKYYEHGDKSGRLLAHQLRRQAASRLIPRIKNYSGALVEDPALINSVFSSFYESLYSSEFSDSTDMHAFLDDLTFPTVNSEALNQLNSKLTVAELNLALQNMQNNKAPGPDGFPVEFFKTFNSKLIPILHSVYIESLSCGNLPPTLRQASISVLLKKDKDPQLCSSYRPISLMNVDSKILAKALARRLENVLPSIISKEQTGFIKGRQLFYNVRTLLNIIYSKGTTNKPEVVLSIDAEKAFDRVEWHYLFAVLAKFGLGDEFISWIRLLYTSPCASSVTNNVRSRCFPLNRGCKQGCPLSPLLFALAIEPLSIYLRSAPDLTGITRLQKEFKLSLYADDLLLYITNPKTVFPNIRSFFHRFGSFSGYKINISKSECYPINKLAMQMCPSDIPFKFSPSGFRYLGVNIVRSFKSLHSANFSPLLSEIKSDFQRWASLPLTLIGKINTVKMNVLPTFLFLFQCLPIFLPKRFFKSIDSTISHFLWNGKSPRVRLRVLQSCKFDGGLSLPNFQFYYWAVNTSRITYWSGSVDVPWCNLEMLSCPLSSLSALLTDSVSVNLSGLTCNLVVISTLRIFFQFRRQFKFIDSTPLTPLLKNHRFKPTFTDPVFKSWHNKGLRRFKDFYKDGVFCSFTDLSLDFNLPPTHLFRYFQVRNCAKALFPGFPYLPPEQPWTELLRLTPSQKSIISKIYNIIQSYDNYLTTKTKEAWENELGVVFNQCWWDSALKLIHKTTICARLTLIQFKVLFRCHYSKARLARIFPTTIDICDRCGGSPCDLAHMFFSCPTLNTFWQIYFNTMSKVLSKNVDVSSHVAIFGIPENYSNYSALHLQILAFTSLIARRHLLIHWKSTSSPSSTQWTNEVMSFLKVEKIRYSKKGMTDKFFQKWQAFLNLFEEA</sequence>
<dbReference type="SUPFAM" id="SSF56219">
    <property type="entry name" value="DNase I-like"/>
    <property type="match status" value="1"/>
</dbReference>
<reference evidence="2" key="1">
    <citation type="submission" date="2020-06" db="EMBL/GenBank/DDBJ databases">
        <authorList>
            <consortium name="Wellcome Sanger Institute Data Sharing"/>
        </authorList>
    </citation>
    <scope>NUCLEOTIDE SEQUENCE [LARGE SCALE GENOMIC DNA]</scope>
</reference>
<reference evidence="2" key="3">
    <citation type="submission" date="2025-09" db="UniProtKB">
        <authorList>
            <consortium name="Ensembl"/>
        </authorList>
    </citation>
    <scope>IDENTIFICATION</scope>
</reference>
<evidence type="ECO:0000313" key="3">
    <source>
        <dbReference type="Proteomes" id="UP000694680"/>
    </source>
</evidence>
<dbReference type="Pfam" id="PF00078">
    <property type="entry name" value="RVT_1"/>
    <property type="match status" value="1"/>
</dbReference>
<dbReference type="SUPFAM" id="SSF56672">
    <property type="entry name" value="DNA/RNA polymerases"/>
    <property type="match status" value="1"/>
</dbReference>
<dbReference type="InterPro" id="IPR043502">
    <property type="entry name" value="DNA/RNA_pol_sf"/>
</dbReference>
<dbReference type="Gene3D" id="3.60.10.10">
    <property type="entry name" value="Endonuclease/exonuclease/phosphatase"/>
    <property type="match status" value="1"/>
</dbReference>